<gene>
    <name evidence="2" type="ORF">GCM10023230_23490</name>
</gene>
<dbReference type="PANTHER" id="PTHR34406">
    <property type="entry name" value="PROTEIN YCEI"/>
    <property type="match status" value="1"/>
</dbReference>
<dbReference type="EMBL" id="BAABIP010000018">
    <property type="protein sequence ID" value="GAA4772356.1"/>
    <property type="molecule type" value="Genomic_DNA"/>
</dbReference>
<dbReference type="Proteomes" id="UP001500141">
    <property type="component" value="Unassembled WGS sequence"/>
</dbReference>
<reference evidence="3" key="1">
    <citation type="journal article" date="2019" name="Int. J. Syst. Evol. Microbiol.">
        <title>The Global Catalogue of Microorganisms (GCM) 10K type strain sequencing project: providing services to taxonomists for standard genome sequencing and annotation.</title>
        <authorList>
            <consortium name="The Broad Institute Genomics Platform"/>
            <consortium name="The Broad Institute Genome Sequencing Center for Infectious Disease"/>
            <person name="Wu L."/>
            <person name="Ma J."/>
        </authorList>
    </citation>
    <scope>NUCLEOTIDE SEQUENCE [LARGE SCALE GENOMIC DNA]</scope>
    <source>
        <strain evidence="3">JCM 18198</strain>
    </source>
</reference>
<dbReference type="Gene3D" id="2.40.128.110">
    <property type="entry name" value="Lipid/polyisoprenoid-binding, YceI-like"/>
    <property type="match status" value="1"/>
</dbReference>
<feature type="domain" description="Lipid/polyisoprenoid-binding YceI-like" evidence="1">
    <location>
        <begin position="58"/>
        <end position="177"/>
    </location>
</feature>
<proteinExistence type="predicted"/>
<sequence length="180" mass="20435">MKHLFLLILIAFIHTNTFSQEKVLTKTGITTFEASVPSFEEVKATNKNSGCVLNTKTGEIVGLLMMKAFKFKLALMEEHFNENYIESDKYPKGIFKGKIINFNINKLTSQSQDFTITGTMEIHGKTKEISITAKISKQENTIFLNSNFDLNTDDFNIDLPILIRSKVAKKVNVQIDYSLK</sequence>
<evidence type="ECO:0000313" key="2">
    <source>
        <dbReference type="EMBL" id="GAA4772356.1"/>
    </source>
</evidence>
<evidence type="ECO:0000313" key="3">
    <source>
        <dbReference type="Proteomes" id="UP001500141"/>
    </source>
</evidence>
<accession>A0ABP9A414</accession>
<dbReference type="PANTHER" id="PTHR34406:SF1">
    <property type="entry name" value="PROTEIN YCEI"/>
    <property type="match status" value="1"/>
</dbReference>
<organism evidence="2 3">
    <name type="scientific">Flavobacterium hankyongi</name>
    <dbReference type="NCBI Taxonomy" id="1176532"/>
    <lineage>
        <taxon>Bacteria</taxon>
        <taxon>Pseudomonadati</taxon>
        <taxon>Bacteroidota</taxon>
        <taxon>Flavobacteriia</taxon>
        <taxon>Flavobacteriales</taxon>
        <taxon>Flavobacteriaceae</taxon>
        <taxon>Flavobacterium</taxon>
    </lineage>
</organism>
<dbReference type="SUPFAM" id="SSF101874">
    <property type="entry name" value="YceI-like"/>
    <property type="match status" value="1"/>
</dbReference>
<dbReference type="InterPro" id="IPR007372">
    <property type="entry name" value="Lipid/polyisoprenoid-bd_YceI"/>
</dbReference>
<keyword evidence="3" id="KW-1185">Reference proteome</keyword>
<comment type="caution">
    <text evidence="2">The sequence shown here is derived from an EMBL/GenBank/DDBJ whole genome shotgun (WGS) entry which is preliminary data.</text>
</comment>
<dbReference type="RefSeq" id="WP_264544702.1">
    <property type="nucleotide sequence ID" value="NZ_BAABIP010000018.1"/>
</dbReference>
<dbReference type="InterPro" id="IPR036761">
    <property type="entry name" value="TTHA0802/YceI-like_sf"/>
</dbReference>
<evidence type="ECO:0000259" key="1">
    <source>
        <dbReference type="Pfam" id="PF04264"/>
    </source>
</evidence>
<dbReference type="Pfam" id="PF04264">
    <property type="entry name" value="YceI"/>
    <property type="match status" value="1"/>
</dbReference>
<protein>
    <recommendedName>
        <fullName evidence="1">Lipid/polyisoprenoid-binding YceI-like domain-containing protein</fullName>
    </recommendedName>
</protein>
<name>A0ABP9A414_9FLAO</name>